<protein>
    <submittedName>
        <fullName evidence="1">Uncharacterized protein</fullName>
    </submittedName>
</protein>
<dbReference type="AlphaFoldDB" id="A0A2V3PS90"/>
<organism evidence="1 2">
    <name type="scientific">Dysgonomonas alginatilytica</name>
    <dbReference type="NCBI Taxonomy" id="1605892"/>
    <lineage>
        <taxon>Bacteria</taxon>
        <taxon>Pseudomonadati</taxon>
        <taxon>Bacteroidota</taxon>
        <taxon>Bacteroidia</taxon>
        <taxon>Bacteroidales</taxon>
        <taxon>Dysgonomonadaceae</taxon>
        <taxon>Dysgonomonas</taxon>
    </lineage>
</organism>
<dbReference type="EMBL" id="QICL01000025">
    <property type="protein sequence ID" value="PXV61227.1"/>
    <property type="molecule type" value="Genomic_DNA"/>
</dbReference>
<evidence type="ECO:0000313" key="1">
    <source>
        <dbReference type="EMBL" id="PXV61227.1"/>
    </source>
</evidence>
<comment type="caution">
    <text evidence="1">The sequence shown here is derived from an EMBL/GenBank/DDBJ whole genome shotgun (WGS) entry which is preliminary data.</text>
</comment>
<evidence type="ECO:0000313" key="2">
    <source>
        <dbReference type="Proteomes" id="UP000247973"/>
    </source>
</evidence>
<sequence>MKSVTPLKLDTVRFVTKTKYISNANDELFKNDIEIKTGESISMEYISQMHKDITPFELNIRANYRSNRMTIEFSSKLLLNDYPLLISDQTFKQCLSNIEMLGICQLDINSIINDCYFNKLHVTKDIDLQLTAEILNRLNQCTGDYRRYKWYRYTDAILFTRNVKAEDCRESISIYNKEVEINLSRNKPFLNKTDNSTSILDYFQGKTRFEVKLENKRKIQKELSIENTDYQSVMNASKNIILTQFDKIFTSNIPQSDTMQINNIVDYGLWCIIRYHNFNLKSIEQEIKDMKLYEDKTKGAMGKQMKKIRAMMQAYLNQNHDADTIIEGIREKLKE</sequence>
<dbReference type="Proteomes" id="UP000247973">
    <property type="component" value="Unassembled WGS sequence"/>
</dbReference>
<proteinExistence type="predicted"/>
<keyword evidence="2" id="KW-1185">Reference proteome</keyword>
<gene>
    <name evidence="1" type="ORF">CLV62_12560</name>
</gene>
<dbReference type="RefSeq" id="WP_110311848.1">
    <property type="nucleotide sequence ID" value="NZ_QICL01000025.1"/>
</dbReference>
<reference evidence="1 2" key="1">
    <citation type="submission" date="2018-03" db="EMBL/GenBank/DDBJ databases">
        <title>Genomic Encyclopedia of Archaeal and Bacterial Type Strains, Phase II (KMG-II): from individual species to whole genera.</title>
        <authorList>
            <person name="Goeker M."/>
        </authorList>
    </citation>
    <scope>NUCLEOTIDE SEQUENCE [LARGE SCALE GENOMIC DNA]</scope>
    <source>
        <strain evidence="1 2">DSM 100214</strain>
    </source>
</reference>
<name>A0A2V3PS90_9BACT</name>
<dbReference type="OrthoDB" id="1046597at2"/>
<accession>A0A2V3PS90</accession>